<reference evidence="2" key="1">
    <citation type="submission" date="2013-02" db="EMBL/GenBank/DDBJ databases">
        <title>The Genome Sequence of Plasmodium falciparum Santa Lucia.</title>
        <authorList>
            <consortium name="The Broad Institute Genome Sequencing Platform"/>
            <consortium name="The Broad Institute Genome Sequencing Center for Infectious Disease"/>
            <person name="Neafsey D."/>
            <person name="Cheeseman I."/>
            <person name="Volkman S."/>
            <person name="Adams J."/>
            <person name="Walker B."/>
            <person name="Young S.K."/>
            <person name="Zeng Q."/>
            <person name="Gargeya S."/>
            <person name="Fitzgerald M."/>
            <person name="Haas B."/>
            <person name="Abouelleil A."/>
            <person name="Alvarado L."/>
            <person name="Arachchi H.M."/>
            <person name="Berlin A.M."/>
            <person name="Chapman S.B."/>
            <person name="Dewar J."/>
            <person name="Goldberg J."/>
            <person name="Griggs A."/>
            <person name="Gujja S."/>
            <person name="Hansen M."/>
            <person name="Howarth C."/>
            <person name="Imamovic A."/>
            <person name="Larimer J."/>
            <person name="McCowan C."/>
            <person name="Murphy C."/>
            <person name="Neiman D."/>
            <person name="Pearson M."/>
            <person name="Priest M."/>
            <person name="Roberts A."/>
            <person name="Saif S."/>
            <person name="Shea T."/>
            <person name="Sisk P."/>
            <person name="Sykes S."/>
            <person name="Wortman J."/>
            <person name="Nusbaum C."/>
            <person name="Birren B."/>
        </authorList>
    </citation>
    <scope>NUCLEOTIDE SEQUENCE [LARGE SCALE GENOMIC DNA]</scope>
    <source>
        <strain evidence="2">Santa Lucia</strain>
    </source>
</reference>
<gene>
    <name evidence="2" type="ORF">PFAG_01209</name>
</gene>
<keyword evidence="1" id="KW-1133">Transmembrane helix</keyword>
<name>W7FMZ9_PLAFA</name>
<dbReference type="EMBL" id="KE123481">
    <property type="protein sequence ID" value="EUT90398.1"/>
    <property type="molecule type" value="Genomic_DNA"/>
</dbReference>
<keyword evidence="1" id="KW-0472">Membrane</keyword>
<evidence type="ECO:0000313" key="2">
    <source>
        <dbReference type="EMBL" id="EUT90398.1"/>
    </source>
</evidence>
<dbReference type="Pfam" id="PF02009">
    <property type="entry name" value="RIFIN"/>
    <property type="match status" value="3"/>
</dbReference>
<evidence type="ECO:0008006" key="3">
    <source>
        <dbReference type="Google" id="ProtNLM"/>
    </source>
</evidence>
<dbReference type="AlphaFoldDB" id="W7FMZ9"/>
<sequence length="300" mass="34263">MYCYYHPRYIYNQRNHYITLHTPSTKPTKPNRSLCEYELYAPTNYDNDCEMKKIMENFDRVTRRRFEEYNEEKELTEKLSTLQTDISTNDIPTCVCEKSVADKVEKTFFFGCGGILCTAVPGWSIICSIGFYAFLNTNAMEAVVKADIAKVLNELKEITVLDTLFEDKLGSLVTVETYDCPNALNQAIMVSKESVCSVAGLQRASCGSTRFFIPSEIVPKVHGATVEGIAVVKDAATKTRNTAFSSPFFFSDIIVISAIVVVYIALILLFIYLFIYLILRYSRKKKKMKKKLQYKKLLKE</sequence>
<keyword evidence="1" id="KW-0812">Transmembrane</keyword>
<feature type="transmembrane region" description="Helical" evidence="1">
    <location>
        <begin position="108"/>
        <end position="135"/>
    </location>
</feature>
<feature type="transmembrane region" description="Helical" evidence="1">
    <location>
        <begin position="253"/>
        <end position="279"/>
    </location>
</feature>
<dbReference type="InterPro" id="IPR006373">
    <property type="entry name" value="VSA_Rifin"/>
</dbReference>
<protein>
    <recommendedName>
        <fullName evidence="3">Surface antigen</fullName>
    </recommendedName>
</protein>
<dbReference type="Proteomes" id="UP000030666">
    <property type="component" value="Unassembled WGS sequence"/>
</dbReference>
<accession>W7FMZ9</accession>
<proteinExistence type="predicted"/>
<organism evidence="2">
    <name type="scientific">Plasmodium falciparum Santa Lucia</name>
    <dbReference type="NCBI Taxonomy" id="478859"/>
    <lineage>
        <taxon>Eukaryota</taxon>
        <taxon>Sar</taxon>
        <taxon>Alveolata</taxon>
        <taxon>Apicomplexa</taxon>
        <taxon>Aconoidasida</taxon>
        <taxon>Haemosporida</taxon>
        <taxon>Plasmodiidae</taxon>
        <taxon>Plasmodium</taxon>
        <taxon>Plasmodium (Laverania)</taxon>
    </lineage>
</organism>
<evidence type="ECO:0000256" key="1">
    <source>
        <dbReference type="SAM" id="Phobius"/>
    </source>
</evidence>